<accession>A0A383B4J4</accession>
<feature type="non-terminal residue" evidence="1">
    <location>
        <position position="1"/>
    </location>
</feature>
<feature type="non-terminal residue" evidence="1">
    <location>
        <position position="36"/>
    </location>
</feature>
<reference evidence="1" key="1">
    <citation type="submission" date="2018-05" db="EMBL/GenBank/DDBJ databases">
        <authorList>
            <person name="Lanie J.A."/>
            <person name="Ng W.-L."/>
            <person name="Kazmierczak K.M."/>
            <person name="Andrzejewski T.M."/>
            <person name="Davidsen T.M."/>
            <person name="Wayne K.J."/>
            <person name="Tettelin H."/>
            <person name="Glass J.I."/>
            <person name="Rusch D."/>
            <person name="Podicherti R."/>
            <person name="Tsui H.-C.T."/>
            <person name="Winkler M.E."/>
        </authorList>
    </citation>
    <scope>NUCLEOTIDE SEQUENCE</scope>
</reference>
<dbReference type="EMBL" id="UINC01197023">
    <property type="protein sequence ID" value="SVE14298.1"/>
    <property type="molecule type" value="Genomic_DNA"/>
</dbReference>
<sequence length="36" mass="3904">VGKFRDNAVNAGILRRVSANGYAVLADALDQKFLQL</sequence>
<proteinExistence type="predicted"/>
<gene>
    <name evidence="1" type="ORF">METZ01_LOCUS467152</name>
</gene>
<dbReference type="AlphaFoldDB" id="A0A383B4J4"/>
<evidence type="ECO:0000313" key="1">
    <source>
        <dbReference type="EMBL" id="SVE14298.1"/>
    </source>
</evidence>
<protein>
    <submittedName>
        <fullName evidence="1">Uncharacterized protein</fullName>
    </submittedName>
</protein>
<organism evidence="1">
    <name type="scientific">marine metagenome</name>
    <dbReference type="NCBI Taxonomy" id="408172"/>
    <lineage>
        <taxon>unclassified sequences</taxon>
        <taxon>metagenomes</taxon>
        <taxon>ecological metagenomes</taxon>
    </lineage>
</organism>
<name>A0A383B4J4_9ZZZZ</name>